<dbReference type="InterPro" id="IPR013094">
    <property type="entry name" value="AB_hydrolase_3"/>
</dbReference>
<comment type="caution">
    <text evidence="2">The sequence shown here is derived from an EMBL/GenBank/DDBJ whole genome shotgun (WGS) entry which is preliminary data.</text>
</comment>
<dbReference type="InterPro" id="IPR029058">
    <property type="entry name" value="AB_hydrolase_fold"/>
</dbReference>
<dbReference type="Gene3D" id="3.40.50.1820">
    <property type="entry name" value="alpha/beta hydrolase"/>
    <property type="match status" value="1"/>
</dbReference>
<dbReference type="EMBL" id="JAGMWT010000012">
    <property type="protein sequence ID" value="KAH7118772.1"/>
    <property type="molecule type" value="Genomic_DNA"/>
</dbReference>
<dbReference type="OrthoDB" id="19653at2759"/>
<keyword evidence="2" id="KW-0378">Hydrolase</keyword>
<gene>
    <name evidence="2" type="ORF">B0J11DRAFT_440383</name>
</gene>
<dbReference type="Pfam" id="PF07859">
    <property type="entry name" value="Abhydrolase_3"/>
    <property type="match status" value="1"/>
</dbReference>
<dbReference type="PANTHER" id="PTHR23024:SF24">
    <property type="entry name" value="ALPHA_BETA HYDROLASE FOLD-3 DOMAIN-CONTAINING PROTEIN"/>
    <property type="match status" value="1"/>
</dbReference>
<dbReference type="AlphaFoldDB" id="A0A9P9IG56"/>
<organism evidence="2 3">
    <name type="scientific">Dendryphion nanum</name>
    <dbReference type="NCBI Taxonomy" id="256645"/>
    <lineage>
        <taxon>Eukaryota</taxon>
        <taxon>Fungi</taxon>
        <taxon>Dikarya</taxon>
        <taxon>Ascomycota</taxon>
        <taxon>Pezizomycotina</taxon>
        <taxon>Dothideomycetes</taxon>
        <taxon>Pleosporomycetidae</taxon>
        <taxon>Pleosporales</taxon>
        <taxon>Torulaceae</taxon>
        <taxon>Dendryphion</taxon>
    </lineage>
</organism>
<evidence type="ECO:0000259" key="1">
    <source>
        <dbReference type="Pfam" id="PF07859"/>
    </source>
</evidence>
<dbReference type="Proteomes" id="UP000700596">
    <property type="component" value="Unassembled WGS sequence"/>
</dbReference>
<feature type="domain" description="Alpha/beta hydrolase fold-3" evidence="1">
    <location>
        <begin position="52"/>
        <end position="260"/>
    </location>
</feature>
<accession>A0A9P9IG56</accession>
<dbReference type="InterPro" id="IPR050466">
    <property type="entry name" value="Carboxylest/Gibb_receptor"/>
</dbReference>
<dbReference type="GO" id="GO:0016787">
    <property type="term" value="F:hydrolase activity"/>
    <property type="evidence" value="ECO:0007669"/>
    <property type="project" value="UniProtKB-KW"/>
</dbReference>
<sequence>MTTQQDLDDTTGETRFDTFTVYRTFYKQIGDHQIEVGILIPKSIKPGKHPLLVKFHGGGLITGTALFPDWFAAFFVPFIHRTSSIVVLPNYRLIPEHRGKDILEDLADFWRWVDGDGLINFLKEREPGIEIERDRLCVSGDSAGGFMALQSAITLPEGRIRAVLAQYPMTNVLRRKPTDRYGDGPAPGPEIIDEHVAAIKPGSVVSSATPPARQSLSYALAAYGRWEEFFGTAKNLLPIRALEDVKSFPPTFIVHAEQDTAVAVEDTKGFVLKLIDLFGREFVRQRVMLVCPDGDHGFDMALKEKDTPWLRDGLAWVEEWWLG</sequence>
<dbReference type="SUPFAM" id="SSF53474">
    <property type="entry name" value="alpha/beta-Hydrolases"/>
    <property type="match status" value="1"/>
</dbReference>
<proteinExistence type="predicted"/>
<name>A0A9P9IG56_9PLEO</name>
<reference evidence="2" key="1">
    <citation type="journal article" date="2021" name="Nat. Commun.">
        <title>Genetic determinants of endophytism in the Arabidopsis root mycobiome.</title>
        <authorList>
            <person name="Mesny F."/>
            <person name="Miyauchi S."/>
            <person name="Thiergart T."/>
            <person name="Pickel B."/>
            <person name="Atanasova L."/>
            <person name="Karlsson M."/>
            <person name="Huettel B."/>
            <person name="Barry K.W."/>
            <person name="Haridas S."/>
            <person name="Chen C."/>
            <person name="Bauer D."/>
            <person name="Andreopoulos W."/>
            <person name="Pangilinan J."/>
            <person name="LaButti K."/>
            <person name="Riley R."/>
            <person name="Lipzen A."/>
            <person name="Clum A."/>
            <person name="Drula E."/>
            <person name="Henrissat B."/>
            <person name="Kohler A."/>
            <person name="Grigoriev I.V."/>
            <person name="Martin F.M."/>
            <person name="Hacquard S."/>
        </authorList>
    </citation>
    <scope>NUCLEOTIDE SEQUENCE</scope>
    <source>
        <strain evidence="2">MPI-CAGE-CH-0243</strain>
    </source>
</reference>
<protein>
    <submittedName>
        <fullName evidence="2">Alpha/Beta hydrolase protein</fullName>
    </submittedName>
</protein>
<evidence type="ECO:0000313" key="2">
    <source>
        <dbReference type="EMBL" id="KAH7118772.1"/>
    </source>
</evidence>
<dbReference type="PANTHER" id="PTHR23024">
    <property type="entry name" value="ARYLACETAMIDE DEACETYLASE"/>
    <property type="match status" value="1"/>
</dbReference>
<keyword evidence="3" id="KW-1185">Reference proteome</keyword>
<evidence type="ECO:0000313" key="3">
    <source>
        <dbReference type="Proteomes" id="UP000700596"/>
    </source>
</evidence>